<evidence type="ECO:0000313" key="6">
    <source>
        <dbReference type="EMBL" id="MFC2967407.1"/>
    </source>
</evidence>
<dbReference type="RefSeq" id="WP_377832042.1">
    <property type="nucleotide sequence ID" value="NZ_JBHRSK010000004.1"/>
</dbReference>
<feature type="transmembrane region" description="Helical" evidence="5">
    <location>
        <begin position="7"/>
        <end position="31"/>
    </location>
</feature>
<name>A0ABV7AF47_9RHOB</name>
<accession>A0ABV7AF47</accession>
<evidence type="ECO:0000256" key="1">
    <source>
        <dbReference type="ARBA" id="ARBA00022475"/>
    </source>
</evidence>
<dbReference type="NCBIfam" id="NF002099">
    <property type="entry name" value="PRK00944.1"/>
    <property type="match status" value="1"/>
</dbReference>
<reference evidence="7" key="1">
    <citation type="journal article" date="2019" name="Int. J. Syst. Evol. Microbiol.">
        <title>The Global Catalogue of Microorganisms (GCM) 10K type strain sequencing project: providing services to taxonomists for standard genome sequencing and annotation.</title>
        <authorList>
            <consortium name="The Broad Institute Genomics Platform"/>
            <consortium name="The Broad Institute Genome Sequencing Center for Infectious Disease"/>
            <person name="Wu L."/>
            <person name="Ma J."/>
        </authorList>
    </citation>
    <scope>NUCLEOTIDE SEQUENCE [LARGE SCALE GENOMIC DNA]</scope>
    <source>
        <strain evidence="7">KCTC 62192</strain>
    </source>
</reference>
<comment type="caution">
    <text evidence="6">The sequence shown here is derived from an EMBL/GenBank/DDBJ whole genome shotgun (WGS) entry which is preliminary data.</text>
</comment>
<organism evidence="6 7">
    <name type="scientific">Acidimangrovimonas pyrenivorans</name>
    <dbReference type="NCBI Taxonomy" id="2030798"/>
    <lineage>
        <taxon>Bacteria</taxon>
        <taxon>Pseudomonadati</taxon>
        <taxon>Pseudomonadota</taxon>
        <taxon>Alphaproteobacteria</taxon>
        <taxon>Rhodobacterales</taxon>
        <taxon>Paracoccaceae</taxon>
        <taxon>Acidimangrovimonas</taxon>
    </lineage>
</organism>
<dbReference type="Proteomes" id="UP001595443">
    <property type="component" value="Unassembled WGS sequence"/>
</dbReference>
<keyword evidence="2 5" id="KW-0812">Transmembrane</keyword>
<evidence type="ECO:0000256" key="4">
    <source>
        <dbReference type="ARBA" id="ARBA00023136"/>
    </source>
</evidence>
<feature type="transmembrane region" description="Helical" evidence="5">
    <location>
        <begin position="117"/>
        <end position="138"/>
    </location>
</feature>
<feature type="transmembrane region" description="Helical" evidence="5">
    <location>
        <begin position="144"/>
        <end position="162"/>
    </location>
</feature>
<feature type="transmembrane region" description="Helical" evidence="5">
    <location>
        <begin position="56"/>
        <end position="76"/>
    </location>
</feature>
<evidence type="ECO:0000256" key="3">
    <source>
        <dbReference type="ARBA" id="ARBA00022989"/>
    </source>
</evidence>
<gene>
    <name evidence="6" type="ORF">ACFOES_04815</name>
</gene>
<protein>
    <submittedName>
        <fullName evidence="6">DUF2585 family protein</fullName>
    </submittedName>
</protein>
<keyword evidence="4 5" id="KW-0472">Membrane</keyword>
<keyword evidence="3 5" id="KW-1133">Transmembrane helix</keyword>
<keyword evidence="1" id="KW-1003">Cell membrane</keyword>
<evidence type="ECO:0000313" key="7">
    <source>
        <dbReference type="Proteomes" id="UP001595443"/>
    </source>
</evidence>
<dbReference type="Pfam" id="PF10755">
    <property type="entry name" value="DUF2585"/>
    <property type="match status" value="1"/>
</dbReference>
<dbReference type="InterPro" id="IPR019691">
    <property type="entry name" value="DUF2585"/>
</dbReference>
<proteinExistence type="predicted"/>
<evidence type="ECO:0000256" key="2">
    <source>
        <dbReference type="ARBA" id="ARBA00022692"/>
    </source>
</evidence>
<dbReference type="EMBL" id="JBHRSK010000004">
    <property type="protein sequence ID" value="MFC2967407.1"/>
    <property type="molecule type" value="Genomic_DNA"/>
</dbReference>
<sequence length="187" mass="21211">MLDRRLLPYWVTLFIVLLGAAVLLAMGRSLICPCGTVLPWYGPTGTPDANMHLTDWYTPSHLLHGFLFFFLLRLVARRVPIGWRLVAATALEVGWEILENTNWTIDRYRSTTVSTDYIGDSVVNSVTDVTFMLLGFWLARRLPVWASLAICIGFELLTAVVIRDGLTLNVIMFIHPMDWILNWQTAG</sequence>
<evidence type="ECO:0000256" key="5">
    <source>
        <dbReference type="SAM" id="Phobius"/>
    </source>
</evidence>
<keyword evidence="7" id="KW-1185">Reference proteome</keyword>